<dbReference type="Pfam" id="PF00111">
    <property type="entry name" value="Fer2"/>
    <property type="match status" value="1"/>
</dbReference>
<sequence length="151" mass="15967">MAKFNLNINGKSQSVDVDPSTPILWVLRDHLDLVGTKYGCGVAACGACTILMNGNAIRSCVTPVSAAEGAKITTIEGLSENGDHPVQKAWMEHDVPQCGYCQAGQIMSAVALLKSNPNPSDTDIDNAMNGNICRCGTYVRIKKAIKTAAKS</sequence>
<gene>
    <name evidence="7" type="ORF">ACFFIP_11465</name>
</gene>
<evidence type="ECO:0000313" key="8">
    <source>
        <dbReference type="Proteomes" id="UP001589797"/>
    </source>
</evidence>
<keyword evidence="2" id="KW-0479">Metal-binding</keyword>
<dbReference type="InterPro" id="IPR006058">
    <property type="entry name" value="2Fe2S_fd_BS"/>
</dbReference>
<dbReference type="Pfam" id="PF01799">
    <property type="entry name" value="Fer2_2"/>
    <property type="match status" value="1"/>
</dbReference>
<dbReference type="PANTHER" id="PTHR44379:SF2">
    <property type="entry name" value="BLR6218 PROTEIN"/>
    <property type="match status" value="1"/>
</dbReference>
<dbReference type="PROSITE" id="PS00197">
    <property type="entry name" value="2FE2S_FER_1"/>
    <property type="match status" value="1"/>
</dbReference>
<keyword evidence="5" id="KW-0411">Iron-sulfur</keyword>
<keyword evidence="4" id="KW-0408">Iron</keyword>
<dbReference type="CDD" id="cd00207">
    <property type="entry name" value="fer2"/>
    <property type="match status" value="1"/>
</dbReference>
<protein>
    <submittedName>
        <fullName evidence="7">(2Fe-2S)-binding protein</fullName>
    </submittedName>
</protein>
<name>A0ABV6FTU1_9BACT</name>
<keyword evidence="8" id="KW-1185">Reference proteome</keyword>
<dbReference type="SUPFAM" id="SSF54292">
    <property type="entry name" value="2Fe-2S ferredoxin-like"/>
    <property type="match status" value="1"/>
</dbReference>
<dbReference type="InterPro" id="IPR051452">
    <property type="entry name" value="Diverse_Oxidoreductases"/>
</dbReference>
<dbReference type="InterPro" id="IPR036010">
    <property type="entry name" value="2Fe-2S_ferredoxin-like_sf"/>
</dbReference>
<keyword evidence="3" id="KW-0560">Oxidoreductase</keyword>
<dbReference type="PANTHER" id="PTHR44379">
    <property type="entry name" value="OXIDOREDUCTASE WITH IRON-SULFUR SUBUNIT"/>
    <property type="match status" value="1"/>
</dbReference>
<dbReference type="InterPro" id="IPR001041">
    <property type="entry name" value="2Fe-2S_ferredoxin-type"/>
</dbReference>
<evidence type="ECO:0000256" key="3">
    <source>
        <dbReference type="ARBA" id="ARBA00023002"/>
    </source>
</evidence>
<dbReference type="Gene3D" id="1.10.150.120">
    <property type="entry name" value="[2Fe-2S]-binding domain"/>
    <property type="match status" value="1"/>
</dbReference>
<dbReference type="SUPFAM" id="SSF47741">
    <property type="entry name" value="CO dehydrogenase ISP C-domain like"/>
    <property type="match status" value="1"/>
</dbReference>
<evidence type="ECO:0000256" key="2">
    <source>
        <dbReference type="ARBA" id="ARBA00022723"/>
    </source>
</evidence>
<dbReference type="InterPro" id="IPR036884">
    <property type="entry name" value="2Fe-2S-bd_dom_sf"/>
</dbReference>
<keyword evidence="1" id="KW-0001">2Fe-2S</keyword>
<dbReference type="EMBL" id="JBHLWI010000030">
    <property type="protein sequence ID" value="MFC0263298.1"/>
    <property type="molecule type" value="Genomic_DNA"/>
</dbReference>
<reference evidence="7 8" key="1">
    <citation type="submission" date="2024-09" db="EMBL/GenBank/DDBJ databases">
        <authorList>
            <person name="Sun Q."/>
            <person name="Mori K."/>
        </authorList>
    </citation>
    <scope>NUCLEOTIDE SEQUENCE [LARGE SCALE GENOMIC DNA]</scope>
    <source>
        <strain evidence="7 8">CCM 7650</strain>
    </source>
</reference>
<dbReference type="InterPro" id="IPR012675">
    <property type="entry name" value="Beta-grasp_dom_sf"/>
</dbReference>
<feature type="domain" description="2Fe-2S ferredoxin-type" evidence="6">
    <location>
        <begin position="2"/>
        <end position="78"/>
    </location>
</feature>
<dbReference type="InterPro" id="IPR002888">
    <property type="entry name" value="2Fe-2S-bd"/>
</dbReference>
<dbReference type="PROSITE" id="PS51085">
    <property type="entry name" value="2FE2S_FER_2"/>
    <property type="match status" value="1"/>
</dbReference>
<proteinExistence type="predicted"/>
<accession>A0ABV6FTU1</accession>
<dbReference type="Gene3D" id="3.10.20.30">
    <property type="match status" value="1"/>
</dbReference>
<evidence type="ECO:0000256" key="4">
    <source>
        <dbReference type="ARBA" id="ARBA00023004"/>
    </source>
</evidence>
<dbReference type="Proteomes" id="UP001589797">
    <property type="component" value="Unassembled WGS sequence"/>
</dbReference>
<evidence type="ECO:0000259" key="6">
    <source>
        <dbReference type="PROSITE" id="PS51085"/>
    </source>
</evidence>
<evidence type="ECO:0000256" key="5">
    <source>
        <dbReference type="ARBA" id="ARBA00023014"/>
    </source>
</evidence>
<evidence type="ECO:0000256" key="1">
    <source>
        <dbReference type="ARBA" id="ARBA00022714"/>
    </source>
</evidence>
<evidence type="ECO:0000313" key="7">
    <source>
        <dbReference type="EMBL" id="MFC0263298.1"/>
    </source>
</evidence>
<comment type="caution">
    <text evidence="7">The sequence shown here is derived from an EMBL/GenBank/DDBJ whole genome shotgun (WGS) entry which is preliminary data.</text>
</comment>
<organism evidence="7 8">
    <name type="scientific">Fontibacter flavus</name>
    <dbReference type="NCBI Taxonomy" id="654838"/>
    <lineage>
        <taxon>Bacteria</taxon>
        <taxon>Pseudomonadati</taxon>
        <taxon>Bacteroidota</taxon>
        <taxon>Cytophagia</taxon>
        <taxon>Cytophagales</taxon>
        <taxon>Cyclobacteriaceae</taxon>
        <taxon>Fontibacter</taxon>
    </lineage>
</organism>
<dbReference type="RefSeq" id="WP_382387784.1">
    <property type="nucleotide sequence ID" value="NZ_JBHLWI010000030.1"/>
</dbReference>